<reference evidence="1" key="2">
    <citation type="journal article" date="2021" name="Genome Biol. Evol.">
        <title>Developing a high-quality reference genome for a parasitic bivalve with doubly uniparental inheritance (Bivalvia: Unionida).</title>
        <authorList>
            <person name="Smith C.H."/>
        </authorList>
    </citation>
    <scope>NUCLEOTIDE SEQUENCE</scope>
    <source>
        <strain evidence="1">CHS0354</strain>
        <tissue evidence="1">Mantle</tissue>
    </source>
</reference>
<evidence type="ECO:0000313" key="2">
    <source>
        <dbReference type="Proteomes" id="UP001195483"/>
    </source>
</evidence>
<dbReference type="EMBL" id="JAEAOA010002345">
    <property type="protein sequence ID" value="KAK3590177.1"/>
    <property type="molecule type" value="Genomic_DNA"/>
</dbReference>
<evidence type="ECO:0000313" key="1">
    <source>
        <dbReference type="EMBL" id="KAK3590177.1"/>
    </source>
</evidence>
<proteinExistence type="predicted"/>
<protein>
    <submittedName>
        <fullName evidence="1">Uncharacterized protein</fullName>
    </submittedName>
</protein>
<gene>
    <name evidence="1" type="ORF">CHS0354_041233</name>
</gene>
<comment type="caution">
    <text evidence="1">The sequence shown here is derived from an EMBL/GenBank/DDBJ whole genome shotgun (WGS) entry which is preliminary data.</text>
</comment>
<dbReference type="Proteomes" id="UP001195483">
    <property type="component" value="Unassembled WGS sequence"/>
</dbReference>
<dbReference type="AlphaFoldDB" id="A0AAE0VUZ3"/>
<reference evidence="1" key="3">
    <citation type="submission" date="2023-05" db="EMBL/GenBank/DDBJ databases">
        <authorList>
            <person name="Smith C.H."/>
        </authorList>
    </citation>
    <scope>NUCLEOTIDE SEQUENCE</scope>
    <source>
        <strain evidence="1">CHS0354</strain>
        <tissue evidence="1">Mantle</tissue>
    </source>
</reference>
<accession>A0AAE0VUZ3</accession>
<name>A0AAE0VUZ3_9BIVA</name>
<keyword evidence="2" id="KW-1185">Reference proteome</keyword>
<reference evidence="1" key="1">
    <citation type="journal article" date="2021" name="Genome Biol. Evol.">
        <title>A High-Quality Reference Genome for a Parasitic Bivalve with Doubly Uniparental Inheritance (Bivalvia: Unionida).</title>
        <authorList>
            <person name="Smith C.H."/>
        </authorList>
    </citation>
    <scope>NUCLEOTIDE SEQUENCE</scope>
    <source>
        <strain evidence="1">CHS0354</strain>
    </source>
</reference>
<organism evidence="1 2">
    <name type="scientific">Potamilus streckersoni</name>
    <dbReference type="NCBI Taxonomy" id="2493646"/>
    <lineage>
        <taxon>Eukaryota</taxon>
        <taxon>Metazoa</taxon>
        <taxon>Spiralia</taxon>
        <taxon>Lophotrochozoa</taxon>
        <taxon>Mollusca</taxon>
        <taxon>Bivalvia</taxon>
        <taxon>Autobranchia</taxon>
        <taxon>Heteroconchia</taxon>
        <taxon>Palaeoheterodonta</taxon>
        <taxon>Unionida</taxon>
        <taxon>Unionoidea</taxon>
        <taxon>Unionidae</taxon>
        <taxon>Ambleminae</taxon>
        <taxon>Lampsilini</taxon>
        <taxon>Potamilus</taxon>
    </lineage>
</organism>
<sequence length="105" mass="12271">MSVHASSTYWTTTISFMNIMVNRTRSYVSARQFYLLDNDNLIHEYNGQQNTIICQCTPALRTDTKIFIKTRLFTDETKCTASSKCAFIKYKVERIDYALNFTDQN</sequence>